<name>A0ACC2HSY2_9PEZI</name>
<gene>
    <name evidence="1" type="ORF">ONZ43_g7153</name>
</gene>
<dbReference type="Proteomes" id="UP001153334">
    <property type="component" value="Unassembled WGS sequence"/>
</dbReference>
<dbReference type="EMBL" id="JAPESX010002934">
    <property type="protein sequence ID" value="KAJ8106172.1"/>
    <property type="molecule type" value="Genomic_DNA"/>
</dbReference>
<sequence>MVANSSSPGDVTTNDLRDTYSSTNSSSYATKKVETGGSPMDVAIIGMSCRTAGGVNSPEKLWQLLLDKKDASGEVPQHRWEPWLRRDSRNKKQLEQTISKGYFVEDIENFDASFFGISPKEAEQMDPHQRLGLELSWEALEDAGIDPKSLSGSDTAVYMGCDSDDYSRLLLEDIPNIEAWMGIGTAAHGIPNRISYHLDLMGPSAAVDAACASSLVAVHLGYQAVLNGESEIAIVGGVNVLLAPALTRMLGKAGALSPEGICRSFDDDANGYARGEGGAVVILKKLSSAISDGDKILAVLKGSAVAQDGKTNGIMAPNTKAQALVGRWALQRAGIDPLSVAYVEAHATSTPLGDPTEVSAIASVYGEGAGRPVDAPVYLGSIKPNVGHLEAAAGVIGLVKALLAVNKGQLAPQARLNKLNTRVDWENSGLHVIRDTMPWPKSDGPKRAAVCCYGYGGTVSHALIEEAPISINGVKNEDSAGPIVLVLSSPHQKRLIEHAKRLATWLGSPEGVNNSLKDIANTLAQRRSHHEYRAAFVVETREEAINALNDFTADPQIDNPNIVQRRVLGSPNNTSICMVFSGHGAQWKDMGIELLQNPIFLRAITELDSTVQEEAGFSAIEALRTGDFDTADRVQILTYIIQIGLYDILASQGLAPQAVIGHSVGEIAASVVAGCLTREEGLLVVTRRAKLYAQLRSEISGAMSLVNLPYSTVAEELRGRQDLVAAIDSSPSTCVVSGEASSVAKYVESLKTRNIRTFRVNTDVPFHSPMLKPYMKALEEALDGALSPQSSTLPVYSTSNPDPRTTVPRDIGYWQTNTVYPVLLKSAVNAAAEDGYRIFIEVSAHPIVLNSVDDTLLDRGLTDEDFVTIPTMKRDSPALMSINKAVANAYTAGARINFEAKFGHKRNWCRQVPGTPWLHKPYYRQVEASASGQIEVHDVEKHTLLGHRTTVAGTDTIIFTTKLDDKSKPYPGTHPLDGTEIIPAGVYINTFHHATGATSLTDIQLRVPVSMGSDTRNVQVIVEGNSIRVASSAEAKPDDLEQTWVSHSSAHWVQEKNIDSQETIDIEMIQKRIGTILPNTFATDYLAKIGVEGIAFPWQVIEHYGNSQEMIVKVDMDPNATDHLPWDAYSWSPLLDAATSVGSAIFFNDIKLKIVPRLRT</sequence>
<evidence type="ECO:0000313" key="1">
    <source>
        <dbReference type="EMBL" id="KAJ8106172.1"/>
    </source>
</evidence>
<evidence type="ECO:0000313" key="2">
    <source>
        <dbReference type="Proteomes" id="UP001153334"/>
    </source>
</evidence>
<protein>
    <submittedName>
        <fullName evidence="1">Uncharacterized protein</fullName>
    </submittedName>
</protein>
<proteinExistence type="predicted"/>
<organism evidence="1 2">
    <name type="scientific">Nemania bipapillata</name>
    <dbReference type="NCBI Taxonomy" id="110536"/>
    <lineage>
        <taxon>Eukaryota</taxon>
        <taxon>Fungi</taxon>
        <taxon>Dikarya</taxon>
        <taxon>Ascomycota</taxon>
        <taxon>Pezizomycotina</taxon>
        <taxon>Sordariomycetes</taxon>
        <taxon>Xylariomycetidae</taxon>
        <taxon>Xylariales</taxon>
        <taxon>Xylariaceae</taxon>
        <taxon>Nemania</taxon>
    </lineage>
</organism>
<accession>A0ACC2HSY2</accession>
<keyword evidence="2" id="KW-1185">Reference proteome</keyword>
<comment type="caution">
    <text evidence="1">The sequence shown here is derived from an EMBL/GenBank/DDBJ whole genome shotgun (WGS) entry which is preliminary data.</text>
</comment>
<reference evidence="1" key="1">
    <citation type="submission" date="2022-11" db="EMBL/GenBank/DDBJ databases">
        <title>Genome Sequence of Nemania bipapillata.</title>
        <authorList>
            <person name="Buettner E."/>
        </authorList>
    </citation>
    <scope>NUCLEOTIDE SEQUENCE</scope>
    <source>
        <strain evidence="1">CP14</strain>
    </source>
</reference>